<organism evidence="1 2">
    <name type="scientific">Bacteroides mediterraneensis</name>
    <dbReference type="NCBI Taxonomy" id="1841856"/>
    <lineage>
        <taxon>Bacteria</taxon>
        <taxon>Pseudomonadati</taxon>
        <taxon>Bacteroidota</taxon>
        <taxon>Bacteroidia</taxon>
        <taxon>Bacteroidales</taxon>
        <taxon>Bacteroidaceae</taxon>
        <taxon>Bacteroides</taxon>
    </lineage>
</organism>
<dbReference type="RefSeq" id="WP_204475503.1">
    <property type="nucleotide sequence ID" value="NZ_JACJJW010000012.1"/>
</dbReference>
<evidence type="ECO:0000313" key="1">
    <source>
        <dbReference type="EMBL" id="MBM6758298.1"/>
    </source>
</evidence>
<keyword evidence="2" id="KW-1185">Reference proteome</keyword>
<dbReference type="Proteomes" id="UP000703295">
    <property type="component" value="Unassembled WGS sequence"/>
</dbReference>
<accession>A0ABS2EUR6</accession>
<name>A0ABS2EUR6_9BACE</name>
<sequence length="339" mass="38783">MRDTVRIQVHKQTYELTMSVDSAKGGCAQSPVIVSVKLTKGGKPAGESVFPLPGDCPDEEDISIEGSDKGFTIKCSYCEGFYLYIGYARFGYSERLDDFVLAGYKEEIIDRLFPESESKTVEYKFRTEKPLTLCAFSIQTVKKLIHRNIAQEYEIVQTSTGLYPVFGYSSKRGKLMWIECPVEFMIHNIGKNRLSVLSGFYYGCVNEAIYKLKNNPYKRWNYELIYRSEGDSIGDYLNSAAESIFPNESKRVIIMPRIFVYKNPDFQKLFEDTVAAMARSHKESRWPVAPSSLSIGQRKFLKELISGDSLRVRFYSDALHRHHAVNIPLDADKRLSSFF</sequence>
<gene>
    <name evidence="1" type="ORF">H6A31_06325</name>
</gene>
<protein>
    <submittedName>
        <fullName evidence="1">Uncharacterized protein</fullName>
    </submittedName>
</protein>
<dbReference type="EMBL" id="JACJJW010000012">
    <property type="protein sequence ID" value="MBM6758298.1"/>
    <property type="molecule type" value="Genomic_DNA"/>
</dbReference>
<reference evidence="1 2" key="1">
    <citation type="journal article" date="2021" name="Sci. Rep.">
        <title>The distribution of antibiotic resistance genes in chicken gut microbiota commensals.</title>
        <authorList>
            <person name="Juricova H."/>
            <person name="Matiasovicova J."/>
            <person name="Kubasova T."/>
            <person name="Cejkova D."/>
            <person name="Rychlik I."/>
        </authorList>
    </citation>
    <scope>NUCLEOTIDE SEQUENCE [LARGE SCALE GENOMIC DNA]</scope>
    <source>
        <strain evidence="1 2">An801</strain>
    </source>
</reference>
<proteinExistence type="predicted"/>
<evidence type="ECO:0000313" key="2">
    <source>
        <dbReference type="Proteomes" id="UP000703295"/>
    </source>
</evidence>
<comment type="caution">
    <text evidence="1">The sequence shown here is derived from an EMBL/GenBank/DDBJ whole genome shotgun (WGS) entry which is preliminary data.</text>
</comment>